<dbReference type="OrthoDB" id="789864at2"/>
<dbReference type="RefSeq" id="WP_157543443.1">
    <property type="nucleotide sequence ID" value="NZ_WQLA01000008.1"/>
</dbReference>
<dbReference type="InterPro" id="IPR007433">
    <property type="entry name" value="DUF481"/>
</dbReference>
<organism evidence="2 3">
    <name type="scientific">Mucilaginibacter aquatilis</name>
    <dbReference type="NCBI Taxonomy" id="1517760"/>
    <lineage>
        <taxon>Bacteria</taxon>
        <taxon>Pseudomonadati</taxon>
        <taxon>Bacteroidota</taxon>
        <taxon>Sphingobacteriia</taxon>
        <taxon>Sphingobacteriales</taxon>
        <taxon>Sphingobacteriaceae</taxon>
        <taxon>Mucilaginibacter</taxon>
    </lineage>
</organism>
<keyword evidence="1" id="KW-0732">Signal</keyword>
<evidence type="ECO:0000313" key="3">
    <source>
        <dbReference type="Proteomes" id="UP000434850"/>
    </source>
</evidence>
<gene>
    <name evidence="2" type="ORF">GO816_18510</name>
</gene>
<name>A0A6I4ID56_9SPHI</name>
<dbReference type="AlphaFoldDB" id="A0A6I4ID56"/>
<accession>A0A6I4ID56</accession>
<dbReference type="Pfam" id="PF04338">
    <property type="entry name" value="DUF481"/>
    <property type="match status" value="1"/>
</dbReference>
<comment type="caution">
    <text evidence="2">The sequence shown here is derived from an EMBL/GenBank/DDBJ whole genome shotgun (WGS) entry which is preliminary data.</text>
</comment>
<protein>
    <submittedName>
        <fullName evidence="2">DUF481 domain-containing protein</fullName>
    </submittedName>
</protein>
<feature type="chain" id="PRO_5026354505" evidence="1">
    <location>
        <begin position="22"/>
        <end position="245"/>
    </location>
</feature>
<keyword evidence="3" id="KW-1185">Reference proteome</keyword>
<proteinExistence type="predicted"/>
<sequence length="245" mass="27698">MQRSLILCLLMLVLATITAKAQFNDTTNYHLIFNGSGTANRAPEGNTYLLNNALRFEVKKKSVSLNATNSWVYGKSNGSVTNNDYSAAIDFNLYKAIPHAYYWGLANYNTSFSLKINNQLLAGAGIAYSILDRPNAYLNVSDGILYDLSDINTSDTTREVYNTYRNSLRLQFHFVIKDLITIDSGNFWQPSLLRSNDHIIRTTFGLGFKVTNWLALNSSFAYNKITRTKAENTLLTYGLKLEKYF</sequence>
<dbReference type="EMBL" id="WQLA01000008">
    <property type="protein sequence ID" value="MVN93131.1"/>
    <property type="molecule type" value="Genomic_DNA"/>
</dbReference>
<evidence type="ECO:0000256" key="1">
    <source>
        <dbReference type="SAM" id="SignalP"/>
    </source>
</evidence>
<reference evidence="2 3" key="1">
    <citation type="submission" date="2019-12" db="EMBL/GenBank/DDBJ databases">
        <title>Mucilaginibacter sp. HME9299 genome sequencing and assembly.</title>
        <authorList>
            <person name="Kang H."/>
            <person name="Kim H."/>
            <person name="Joh K."/>
        </authorList>
    </citation>
    <scope>NUCLEOTIDE SEQUENCE [LARGE SCALE GENOMIC DNA]</scope>
    <source>
        <strain evidence="2 3">HME9299</strain>
    </source>
</reference>
<feature type="signal peptide" evidence="1">
    <location>
        <begin position="1"/>
        <end position="21"/>
    </location>
</feature>
<evidence type="ECO:0000313" key="2">
    <source>
        <dbReference type="EMBL" id="MVN93131.1"/>
    </source>
</evidence>
<dbReference type="Proteomes" id="UP000434850">
    <property type="component" value="Unassembled WGS sequence"/>
</dbReference>